<sequence length="241" mass="27472">MPRHSNASYQQASKRNRPRNQNQTYGYQREWRPRTHLSMHQDGEPRRSATKGDGESGISNFLMDFKRTISEKLNGLELGEIPRQEDVEQMERMRLKGKSIGSDTPTSKEKDRRVWNAISTAAPLSIREPSERLQSSMVRYVAPGPPKSPPPPRVMVPMDQNDMEIDKVNETGLDAMVLTEKDLDDLEISVKEFKNMEMDDDMIDNDDLLGDEPCQGAEQIDALTQLSPTHAEYQEEPLEGQ</sequence>
<keyword evidence="3" id="KW-1185">Reference proteome</keyword>
<feature type="compositionally biased region" description="Basic and acidic residues" evidence="1">
    <location>
        <begin position="29"/>
        <end position="54"/>
    </location>
</feature>
<gene>
    <name evidence="2" type="ORF">HID58_073910</name>
</gene>
<feature type="compositionally biased region" description="Polar residues" evidence="1">
    <location>
        <begin position="1"/>
        <end position="26"/>
    </location>
</feature>
<protein>
    <submittedName>
        <fullName evidence="2">Uncharacterized protein</fullName>
    </submittedName>
</protein>
<evidence type="ECO:0000313" key="2">
    <source>
        <dbReference type="EMBL" id="KAH0866888.1"/>
    </source>
</evidence>
<evidence type="ECO:0000256" key="1">
    <source>
        <dbReference type="SAM" id="MobiDB-lite"/>
    </source>
</evidence>
<reference evidence="2 3" key="1">
    <citation type="submission" date="2021-05" db="EMBL/GenBank/DDBJ databases">
        <title>Genome Assembly of Synthetic Allotetraploid Brassica napus Reveals Homoeologous Exchanges between Subgenomes.</title>
        <authorList>
            <person name="Davis J.T."/>
        </authorList>
    </citation>
    <scope>NUCLEOTIDE SEQUENCE [LARGE SCALE GENOMIC DNA]</scope>
    <source>
        <strain evidence="3">cv. Da-Ae</strain>
        <tissue evidence="2">Seedling</tissue>
    </source>
</reference>
<dbReference type="EMBL" id="JAGKQM010000017">
    <property type="protein sequence ID" value="KAH0866888.1"/>
    <property type="molecule type" value="Genomic_DNA"/>
</dbReference>
<evidence type="ECO:0000313" key="3">
    <source>
        <dbReference type="Proteomes" id="UP000824890"/>
    </source>
</evidence>
<accession>A0ABQ7YFF2</accession>
<comment type="caution">
    <text evidence="2">The sequence shown here is derived from an EMBL/GenBank/DDBJ whole genome shotgun (WGS) entry which is preliminary data.</text>
</comment>
<proteinExistence type="predicted"/>
<name>A0ABQ7YFF2_BRANA</name>
<organism evidence="2 3">
    <name type="scientific">Brassica napus</name>
    <name type="common">Rape</name>
    <dbReference type="NCBI Taxonomy" id="3708"/>
    <lineage>
        <taxon>Eukaryota</taxon>
        <taxon>Viridiplantae</taxon>
        <taxon>Streptophyta</taxon>
        <taxon>Embryophyta</taxon>
        <taxon>Tracheophyta</taxon>
        <taxon>Spermatophyta</taxon>
        <taxon>Magnoliopsida</taxon>
        <taxon>eudicotyledons</taxon>
        <taxon>Gunneridae</taxon>
        <taxon>Pentapetalae</taxon>
        <taxon>rosids</taxon>
        <taxon>malvids</taxon>
        <taxon>Brassicales</taxon>
        <taxon>Brassicaceae</taxon>
        <taxon>Brassiceae</taxon>
        <taxon>Brassica</taxon>
    </lineage>
</organism>
<feature type="region of interest" description="Disordered" evidence="1">
    <location>
        <begin position="1"/>
        <end position="59"/>
    </location>
</feature>
<dbReference type="Proteomes" id="UP000824890">
    <property type="component" value="Unassembled WGS sequence"/>
</dbReference>